<dbReference type="HAMAP" id="MF_01077">
    <property type="entry name" value="RimP"/>
    <property type="match status" value="1"/>
</dbReference>
<comment type="similarity">
    <text evidence="3">Belongs to the RimP family.</text>
</comment>
<dbReference type="Gene3D" id="3.30.300.70">
    <property type="entry name" value="RimP-like superfamily, N-terminal"/>
    <property type="match status" value="1"/>
</dbReference>
<dbReference type="PANTHER" id="PTHR33867">
    <property type="entry name" value="RIBOSOME MATURATION FACTOR RIMP"/>
    <property type="match status" value="1"/>
</dbReference>
<dbReference type="InterPro" id="IPR036847">
    <property type="entry name" value="RimP_C_sf"/>
</dbReference>
<keyword evidence="2 3" id="KW-0690">Ribosome biogenesis</keyword>
<dbReference type="RefSeq" id="WP_238309928.1">
    <property type="nucleotide sequence ID" value="NZ_BPQV01000002.1"/>
</dbReference>
<dbReference type="NCBIfam" id="NF000932">
    <property type="entry name" value="PRK00092.2-5"/>
    <property type="match status" value="1"/>
</dbReference>
<dbReference type="InterPro" id="IPR003728">
    <property type="entry name" value="Ribosome_maturation_RimP"/>
</dbReference>
<dbReference type="SUPFAM" id="SSF74942">
    <property type="entry name" value="YhbC-like, C-terminal domain"/>
    <property type="match status" value="1"/>
</dbReference>
<evidence type="ECO:0000256" key="4">
    <source>
        <dbReference type="SAM" id="MobiDB-lite"/>
    </source>
</evidence>
<evidence type="ECO:0000259" key="6">
    <source>
        <dbReference type="Pfam" id="PF17384"/>
    </source>
</evidence>
<dbReference type="PANTHER" id="PTHR33867:SF1">
    <property type="entry name" value="RIBOSOME MATURATION FACTOR RIMP"/>
    <property type="match status" value="1"/>
</dbReference>
<sequence length="259" mass="27922">MAETTEKRLVVESGVAARVTQVVEGPIEGLGFRLVRVKISTTQGCTVQIMAERPDGTMSVDDCEAVSRAISPILDLEDPIGGAYYLEISSPGIDRPLVRVSDFERWAGYEAKVELARPLDGRKRFRGILGVPSPDGTTVPIDLPDVKEGLPSRIELPLADLGEAHLVLTDELIRESLRRGSAPPQDEDPDEGDDEEEAEEEAEEAPVYRVIPQPQRPKKGGKPVKAKAGAKPAAKPGAKPAKGGVVTKAARLKNRDTLH</sequence>
<gene>
    <name evidence="3 7" type="primary">rimP</name>
    <name evidence="7" type="ORF">LKMONMHP_0821</name>
</gene>
<comment type="subcellular location">
    <subcellularLocation>
        <location evidence="3">Cytoplasm</location>
    </subcellularLocation>
</comment>
<comment type="caution">
    <text evidence="7">The sequence shown here is derived from an EMBL/GenBank/DDBJ whole genome shotgun (WGS) entry which is preliminary data.</text>
</comment>
<dbReference type="EMBL" id="BPQV01000002">
    <property type="protein sequence ID" value="GJE25977.1"/>
    <property type="molecule type" value="Genomic_DNA"/>
</dbReference>
<evidence type="ECO:0000256" key="3">
    <source>
        <dbReference type="HAMAP-Rule" id="MF_01077"/>
    </source>
</evidence>
<protein>
    <recommendedName>
        <fullName evidence="3">Ribosome maturation factor RimP</fullName>
    </recommendedName>
</protein>
<dbReference type="InterPro" id="IPR035956">
    <property type="entry name" value="RimP_N_sf"/>
</dbReference>
<evidence type="ECO:0000259" key="5">
    <source>
        <dbReference type="Pfam" id="PF02576"/>
    </source>
</evidence>
<feature type="compositionally biased region" description="Low complexity" evidence="4">
    <location>
        <begin position="226"/>
        <end position="246"/>
    </location>
</feature>
<feature type="compositionally biased region" description="Acidic residues" evidence="4">
    <location>
        <begin position="185"/>
        <end position="204"/>
    </location>
</feature>
<evidence type="ECO:0000256" key="1">
    <source>
        <dbReference type="ARBA" id="ARBA00022490"/>
    </source>
</evidence>
<keyword evidence="1 3" id="KW-0963">Cytoplasm</keyword>
<evidence type="ECO:0000256" key="2">
    <source>
        <dbReference type="ARBA" id="ARBA00022517"/>
    </source>
</evidence>
<dbReference type="Pfam" id="PF17384">
    <property type="entry name" value="DUF150_C"/>
    <property type="match status" value="1"/>
</dbReference>
<reference evidence="7" key="1">
    <citation type="journal article" date="2021" name="Front. Microbiol.">
        <title>Comprehensive Comparative Genomics and Phenotyping of Methylobacterium Species.</title>
        <authorList>
            <person name="Alessa O."/>
            <person name="Ogura Y."/>
            <person name="Fujitani Y."/>
            <person name="Takami H."/>
            <person name="Hayashi T."/>
            <person name="Sahin N."/>
            <person name="Tani A."/>
        </authorList>
    </citation>
    <scope>NUCLEOTIDE SEQUENCE</scope>
    <source>
        <strain evidence="7">NBRC 15689</strain>
    </source>
</reference>
<comment type="function">
    <text evidence="3">Required for maturation of 30S ribosomal subunits.</text>
</comment>
<organism evidence="7 8">
    <name type="scientific">Methylobacterium organophilum</name>
    <dbReference type="NCBI Taxonomy" id="410"/>
    <lineage>
        <taxon>Bacteria</taxon>
        <taxon>Pseudomonadati</taxon>
        <taxon>Pseudomonadota</taxon>
        <taxon>Alphaproteobacteria</taxon>
        <taxon>Hyphomicrobiales</taxon>
        <taxon>Methylobacteriaceae</taxon>
        <taxon>Methylobacterium</taxon>
    </lineage>
</organism>
<feature type="compositionally biased region" description="Basic residues" evidence="4">
    <location>
        <begin position="216"/>
        <end position="225"/>
    </location>
</feature>
<evidence type="ECO:0000313" key="8">
    <source>
        <dbReference type="Proteomes" id="UP001055156"/>
    </source>
</evidence>
<keyword evidence="8" id="KW-1185">Reference proteome</keyword>
<proteinExistence type="inferred from homology"/>
<feature type="domain" description="Ribosome maturation factor RimP C-terminal" evidence="6">
    <location>
        <begin position="97"/>
        <end position="169"/>
    </location>
</feature>
<feature type="region of interest" description="Disordered" evidence="4">
    <location>
        <begin position="177"/>
        <end position="259"/>
    </location>
</feature>
<dbReference type="Proteomes" id="UP001055156">
    <property type="component" value="Unassembled WGS sequence"/>
</dbReference>
<evidence type="ECO:0000313" key="7">
    <source>
        <dbReference type="EMBL" id="GJE25977.1"/>
    </source>
</evidence>
<dbReference type="InterPro" id="IPR028989">
    <property type="entry name" value="RimP_N"/>
</dbReference>
<feature type="domain" description="Ribosome maturation factor RimP N-terminal" evidence="5">
    <location>
        <begin position="23"/>
        <end position="94"/>
    </location>
</feature>
<dbReference type="SUPFAM" id="SSF75420">
    <property type="entry name" value="YhbC-like, N-terminal domain"/>
    <property type="match status" value="1"/>
</dbReference>
<accession>A0ABQ4T2W2</accession>
<name>A0ABQ4T2W2_METOR</name>
<dbReference type="Pfam" id="PF02576">
    <property type="entry name" value="RimP_N"/>
    <property type="match status" value="1"/>
</dbReference>
<dbReference type="InterPro" id="IPR028998">
    <property type="entry name" value="RimP_C"/>
</dbReference>
<dbReference type="CDD" id="cd01734">
    <property type="entry name" value="YlxS_C"/>
    <property type="match status" value="1"/>
</dbReference>
<reference evidence="7" key="2">
    <citation type="submission" date="2021-08" db="EMBL/GenBank/DDBJ databases">
        <authorList>
            <person name="Tani A."/>
            <person name="Ola A."/>
            <person name="Ogura Y."/>
            <person name="Katsura K."/>
            <person name="Hayashi T."/>
        </authorList>
    </citation>
    <scope>NUCLEOTIDE SEQUENCE</scope>
    <source>
        <strain evidence="7">NBRC 15689</strain>
    </source>
</reference>